<dbReference type="OrthoDB" id="1729438at2759"/>
<gene>
    <name evidence="1" type="ORF">H5410_034368</name>
</gene>
<reference evidence="1 2" key="1">
    <citation type="submission" date="2020-09" db="EMBL/GenBank/DDBJ databases">
        <title>De no assembly of potato wild relative species, Solanum commersonii.</title>
        <authorList>
            <person name="Cho K."/>
        </authorList>
    </citation>
    <scope>NUCLEOTIDE SEQUENCE [LARGE SCALE GENOMIC DNA]</scope>
    <source>
        <strain evidence="1">LZ3.2</strain>
        <tissue evidence="1">Leaf</tissue>
    </source>
</reference>
<protein>
    <submittedName>
        <fullName evidence="1">Uncharacterized protein</fullName>
    </submittedName>
</protein>
<accession>A0A9J5YVV3</accession>
<evidence type="ECO:0000313" key="2">
    <source>
        <dbReference type="Proteomes" id="UP000824120"/>
    </source>
</evidence>
<comment type="caution">
    <text evidence="1">The sequence shown here is derived from an EMBL/GenBank/DDBJ whole genome shotgun (WGS) entry which is preliminary data.</text>
</comment>
<keyword evidence="2" id="KW-1185">Reference proteome</keyword>
<dbReference type="Proteomes" id="UP000824120">
    <property type="component" value="Chromosome 6"/>
</dbReference>
<organism evidence="1 2">
    <name type="scientific">Solanum commersonii</name>
    <name type="common">Commerson's wild potato</name>
    <name type="synonym">Commerson's nightshade</name>
    <dbReference type="NCBI Taxonomy" id="4109"/>
    <lineage>
        <taxon>Eukaryota</taxon>
        <taxon>Viridiplantae</taxon>
        <taxon>Streptophyta</taxon>
        <taxon>Embryophyta</taxon>
        <taxon>Tracheophyta</taxon>
        <taxon>Spermatophyta</taxon>
        <taxon>Magnoliopsida</taxon>
        <taxon>eudicotyledons</taxon>
        <taxon>Gunneridae</taxon>
        <taxon>Pentapetalae</taxon>
        <taxon>asterids</taxon>
        <taxon>lamiids</taxon>
        <taxon>Solanales</taxon>
        <taxon>Solanaceae</taxon>
        <taxon>Solanoideae</taxon>
        <taxon>Solaneae</taxon>
        <taxon>Solanum</taxon>
    </lineage>
</organism>
<proteinExistence type="predicted"/>
<name>A0A9J5YVV3_SOLCO</name>
<evidence type="ECO:0000313" key="1">
    <source>
        <dbReference type="EMBL" id="KAG5602998.1"/>
    </source>
</evidence>
<dbReference type="AlphaFoldDB" id="A0A9J5YVV3"/>
<dbReference type="EMBL" id="JACXVP010000006">
    <property type="protein sequence ID" value="KAG5602998.1"/>
    <property type="molecule type" value="Genomic_DNA"/>
</dbReference>
<sequence>MAFKKINDVSCKDSTVAISVDFSDVDPVTRREFKTSALNGSEYFTSLEMARNIKSQITLKTAIVGGNIISKLFDELSHFDFNFGEYKNSTDSSISTKVNSLMVDAIDIDEKFAMMEQIIETLKKSIDDKYLQITQLMSKLDLYNSGESHHILTIQEKVDIDSPTKLIDSQILRPVVSPRIEEDVIILQFWSFEPVEVFALKKTTNKFKGIDMTFKEREKTLQQAFCNWWKLHHYIALRRSHQWSSSRRSTCNDKVLPDVPGDQMHLKEVYIILHSRNTLLNALESRKNLGEKNQENNRIVLTKIHQ</sequence>